<feature type="domain" description="C2H2-type" evidence="13">
    <location>
        <begin position="376"/>
        <end position="398"/>
    </location>
</feature>
<dbReference type="InterPro" id="IPR050331">
    <property type="entry name" value="Zinc_finger"/>
</dbReference>
<feature type="domain" description="C2H2-type" evidence="13">
    <location>
        <begin position="403"/>
        <end position="430"/>
    </location>
</feature>
<dbReference type="InterPro" id="IPR001214">
    <property type="entry name" value="SET_dom"/>
</dbReference>
<keyword evidence="6" id="KW-0805">Transcription regulation</keyword>
<evidence type="ECO:0000256" key="11">
    <source>
        <dbReference type="PROSITE-ProRule" id="PRU00042"/>
    </source>
</evidence>
<evidence type="ECO:0000256" key="10">
    <source>
        <dbReference type="ARBA" id="ARBA00023242"/>
    </source>
</evidence>
<feature type="region of interest" description="Disordered" evidence="12">
    <location>
        <begin position="201"/>
        <end position="267"/>
    </location>
</feature>
<dbReference type="GeneTree" id="ENSGT00940000157890"/>
<reference evidence="15" key="2">
    <citation type="submission" date="2025-08" db="UniProtKB">
        <authorList>
            <consortium name="Ensembl"/>
        </authorList>
    </citation>
    <scope>IDENTIFICATION</scope>
</reference>
<dbReference type="PROSITE" id="PS00028">
    <property type="entry name" value="ZINC_FINGER_C2H2_1"/>
    <property type="match status" value="13"/>
</dbReference>
<sequence length="1042" mass="118836">TLGPPWNEFDTWCEDCGQYHDSECPELGPVVTVQDSFVLSRARSSLPESLEIRQVPDGKEGVFVLQRLVKRTRFGPFEARRISHLDKEDLFPLKIFQRDGLVVCFDSANEDDCNWMMLVRPATDYQHQNLTAYQQDDEVYFNTSQDVLPGSELRVWYGAFYAKKMERPMLKAPVHPPPAGMEPLWQTRFNHLLSHLQEVKDVAPPPDDQSQQQEEAELVTPDDGLSAEPIPAPPLPAPKRRLGRPGKRAKGGRKPSTATIAAKKKSETDSTIMLKRFLRQGGDHKRLYKCTLCNKVFQNSSNLNRHIRSHGDKLFKCDECDKMFSRKESLKQHISYKHSKNEPDVEYRYKCNTCDKAFRLENALEFHNCRTDDKTFQCEICSRFFSTNSNLSKHKKKHGEKLYACEICSKMFYRKDVMQDHQKRHTHLKREELEANGEEGTKYRKEPSACPICGKVFSCRSNMNKHLLTHGDKKYTCEICGRKFFRVDVLRDHIHVHFKDIALMDEQEREEFIRKIGISVDSSDDTDEEDEDYGQETHKYSCKKCQVTFFKGRDYLKHIMDLHKERGYGCIICNRRFALKATYNAHLVIHREQLPDPAVQRYIHPCEMCGRIFNSIGNLERHKVIHTDTFWILDHIKRTSLAHMNHIFWHYVSHPIFVLKSHGCDQCGKSFARKDMLKEHLRVHDNDFMCELCGKTFSERNTMETHKLIHTVGKTWSCAVCDKKYVTEYMLQKHVQLTHEKVEAQSCHMCGTKVSTRASMNRHMRRKHPEVVTVRIDEFDELQEDSTIDESSISIVQPTLTLEKEALSGERPQRTPRPPRKKQKQLEEPELSDSDEYADFTGKGVQYTTTIVGDETSSAVQSIQQVVVLADPNVSSASSPNSSVGLTNITVTPITTHAPAQFTSLQPVAVGHLTASDHRPLSLDSSILTVTFDTVSGSAMLHNRPAELTTETVGPGGASTGPQSVAHFINLTTFVNPMGHPLEAPTLAWRPVTQAEGAQVTPVAEGAPGDAQDSETQTPEQARQAQAAQQQQANTTQQMFSY</sequence>
<feature type="compositionally biased region" description="Basic residues" evidence="12">
    <location>
        <begin position="238"/>
        <end position="253"/>
    </location>
</feature>
<proteinExistence type="predicted"/>
<evidence type="ECO:0000256" key="9">
    <source>
        <dbReference type="ARBA" id="ARBA00023163"/>
    </source>
</evidence>
<dbReference type="CDD" id="cd19199">
    <property type="entry name" value="PR-SET_PRDM15"/>
    <property type="match status" value="1"/>
</dbReference>
<keyword evidence="8" id="KW-0010">Activator</keyword>
<feature type="compositionally biased region" description="Low complexity" evidence="12">
    <location>
        <begin position="1016"/>
        <end position="1042"/>
    </location>
</feature>
<dbReference type="PROSITE" id="PS50280">
    <property type="entry name" value="SET"/>
    <property type="match status" value="1"/>
</dbReference>
<feature type="domain" description="C2H2-type" evidence="13">
    <location>
        <begin position="662"/>
        <end position="689"/>
    </location>
</feature>
<evidence type="ECO:0000256" key="7">
    <source>
        <dbReference type="ARBA" id="ARBA00023125"/>
    </source>
</evidence>
<dbReference type="Proteomes" id="UP000694395">
    <property type="component" value="Chromosome 12"/>
</dbReference>
<feature type="compositionally biased region" description="Acidic residues" evidence="12">
    <location>
        <begin position="828"/>
        <end position="838"/>
    </location>
</feature>
<reference evidence="15" key="1">
    <citation type="submission" date="2020-07" db="EMBL/GenBank/DDBJ databases">
        <title>A long reads based de novo assembly of the rainbow trout Arlee double haploid line genome.</title>
        <authorList>
            <person name="Gao G."/>
            <person name="Palti Y."/>
        </authorList>
    </citation>
    <scope>NUCLEOTIDE SEQUENCE [LARGE SCALE GENOMIC DNA]</scope>
</reference>
<dbReference type="InterPro" id="IPR036236">
    <property type="entry name" value="Znf_C2H2_sf"/>
</dbReference>
<dbReference type="PROSITE" id="PS50157">
    <property type="entry name" value="ZINC_FINGER_C2H2_2"/>
    <property type="match status" value="12"/>
</dbReference>
<evidence type="ECO:0000259" key="13">
    <source>
        <dbReference type="PROSITE" id="PS50157"/>
    </source>
</evidence>
<evidence type="ECO:0000256" key="8">
    <source>
        <dbReference type="ARBA" id="ARBA00023159"/>
    </source>
</evidence>
<dbReference type="FunFam" id="3.30.160.60:FF:000870">
    <property type="entry name" value="zinc finger protein 197 isoform X1"/>
    <property type="match status" value="1"/>
</dbReference>
<dbReference type="InterPro" id="IPR044409">
    <property type="entry name" value="PRDM15_PR-SET"/>
</dbReference>
<protein>
    <submittedName>
        <fullName evidence="15">PR/SET domain 15</fullName>
    </submittedName>
</protein>
<dbReference type="InterPro" id="IPR046341">
    <property type="entry name" value="SET_dom_sf"/>
</dbReference>
<evidence type="ECO:0000256" key="3">
    <source>
        <dbReference type="ARBA" id="ARBA00022737"/>
    </source>
</evidence>
<accession>A0A8C7TYP1</accession>
<dbReference type="Pfam" id="PF13894">
    <property type="entry name" value="zf-C2H2_4"/>
    <property type="match status" value="1"/>
</dbReference>
<evidence type="ECO:0000256" key="5">
    <source>
        <dbReference type="ARBA" id="ARBA00022833"/>
    </source>
</evidence>
<dbReference type="Pfam" id="PF00096">
    <property type="entry name" value="zf-C2H2"/>
    <property type="match status" value="8"/>
</dbReference>
<feature type="domain" description="SET" evidence="14">
    <location>
        <begin position="48"/>
        <end position="158"/>
    </location>
</feature>
<dbReference type="AlphaFoldDB" id="A0A8C7TYP1"/>
<reference evidence="15" key="3">
    <citation type="submission" date="2025-09" db="UniProtKB">
        <authorList>
            <consortium name="Ensembl"/>
        </authorList>
    </citation>
    <scope>IDENTIFICATION</scope>
</reference>
<dbReference type="Pfam" id="PF21549">
    <property type="entry name" value="PRDM2_PR"/>
    <property type="match status" value="1"/>
</dbReference>
<feature type="region of interest" description="Disordered" evidence="12">
    <location>
        <begin position="803"/>
        <end position="839"/>
    </location>
</feature>
<evidence type="ECO:0000259" key="14">
    <source>
        <dbReference type="PROSITE" id="PS50280"/>
    </source>
</evidence>
<keyword evidence="10" id="KW-0539">Nucleus</keyword>
<dbReference type="Pfam" id="PF23573">
    <property type="entry name" value="zf-C2H2_PRDM15"/>
    <property type="match status" value="1"/>
</dbReference>
<evidence type="ECO:0000256" key="1">
    <source>
        <dbReference type="ARBA" id="ARBA00004123"/>
    </source>
</evidence>
<feature type="domain" description="C2H2-type" evidence="13">
    <location>
        <begin position="604"/>
        <end position="627"/>
    </location>
</feature>
<feature type="region of interest" description="Disordered" evidence="12">
    <location>
        <begin position="996"/>
        <end position="1042"/>
    </location>
</feature>
<keyword evidence="7" id="KW-0238">DNA-binding</keyword>
<evidence type="ECO:0000256" key="2">
    <source>
        <dbReference type="ARBA" id="ARBA00022723"/>
    </source>
</evidence>
<keyword evidence="3" id="KW-0677">Repeat</keyword>
<keyword evidence="2" id="KW-0479">Metal-binding</keyword>
<evidence type="ECO:0000256" key="4">
    <source>
        <dbReference type="ARBA" id="ARBA00022771"/>
    </source>
</evidence>
<dbReference type="GO" id="GO:0010468">
    <property type="term" value="P:regulation of gene expression"/>
    <property type="evidence" value="ECO:0007669"/>
    <property type="project" value="TreeGrafter"/>
</dbReference>
<dbReference type="FunFam" id="2.170.270.10:FF:000007">
    <property type="entry name" value="PR domain zinc finger protein 10"/>
    <property type="match status" value="1"/>
</dbReference>
<dbReference type="GO" id="GO:0005634">
    <property type="term" value="C:nucleus"/>
    <property type="evidence" value="ECO:0007669"/>
    <property type="project" value="UniProtKB-SubCell"/>
</dbReference>
<dbReference type="FunFam" id="3.30.160.60:FF:000937">
    <property type="entry name" value="PR domain zinc finger protein 15"/>
    <property type="match status" value="1"/>
</dbReference>
<dbReference type="InterPro" id="IPR059126">
    <property type="entry name" value="zf-C2H2_PRDM15"/>
</dbReference>
<dbReference type="Gene3D" id="2.170.270.10">
    <property type="entry name" value="SET domain"/>
    <property type="match status" value="1"/>
</dbReference>
<dbReference type="SMART" id="SM00355">
    <property type="entry name" value="ZnF_C2H2"/>
    <property type="match status" value="14"/>
</dbReference>
<feature type="domain" description="C2H2-type" evidence="13">
    <location>
        <begin position="288"/>
        <end position="310"/>
    </location>
</feature>
<evidence type="ECO:0000313" key="16">
    <source>
        <dbReference type="Proteomes" id="UP000694395"/>
    </source>
</evidence>
<feature type="compositionally biased region" description="Basic and acidic residues" evidence="12">
    <location>
        <begin position="803"/>
        <end position="813"/>
    </location>
</feature>
<keyword evidence="9" id="KW-0804">Transcription</keyword>
<feature type="domain" description="C2H2-type" evidence="13">
    <location>
        <begin position="716"/>
        <end position="744"/>
    </location>
</feature>
<feature type="domain" description="C2H2-type" evidence="13">
    <location>
        <begin position="448"/>
        <end position="475"/>
    </location>
</feature>
<dbReference type="FunFam" id="3.30.160.60:FF:000640">
    <property type="entry name" value="PR domain zinc finger protein 15"/>
    <property type="match status" value="1"/>
</dbReference>
<feature type="domain" description="C2H2-type" evidence="13">
    <location>
        <begin position="475"/>
        <end position="502"/>
    </location>
</feature>
<keyword evidence="5" id="KW-0862">Zinc</keyword>
<keyword evidence="4 11" id="KW-0863">Zinc-finger</keyword>
<feature type="domain" description="C2H2-type" evidence="13">
    <location>
        <begin position="315"/>
        <end position="343"/>
    </location>
</feature>
<dbReference type="FunFam" id="3.30.160.60:FF:000446">
    <property type="entry name" value="Zinc finger protein"/>
    <property type="match status" value="2"/>
</dbReference>
<evidence type="ECO:0000256" key="12">
    <source>
        <dbReference type="SAM" id="MobiDB-lite"/>
    </source>
</evidence>
<organism evidence="15 16">
    <name type="scientific">Oncorhynchus mykiss</name>
    <name type="common">Rainbow trout</name>
    <name type="synonym">Salmo gairdneri</name>
    <dbReference type="NCBI Taxonomy" id="8022"/>
    <lineage>
        <taxon>Eukaryota</taxon>
        <taxon>Metazoa</taxon>
        <taxon>Chordata</taxon>
        <taxon>Craniata</taxon>
        <taxon>Vertebrata</taxon>
        <taxon>Euteleostomi</taxon>
        <taxon>Actinopterygii</taxon>
        <taxon>Neopterygii</taxon>
        <taxon>Teleostei</taxon>
        <taxon>Protacanthopterygii</taxon>
        <taxon>Salmoniformes</taxon>
        <taxon>Salmonidae</taxon>
        <taxon>Salmoninae</taxon>
        <taxon>Oncorhynchus</taxon>
    </lineage>
</organism>
<evidence type="ECO:0000313" key="15">
    <source>
        <dbReference type="Ensembl" id="ENSOMYP00000085757.2"/>
    </source>
</evidence>
<dbReference type="SUPFAM" id="SSF57667">
    <property type="entry name" value="beta-beta-alpha zinc fingers"/>
    <property type="match status" value="6"/>
</dbReference>
<dbReference type="FunFam" id="3.30.160.60:FF:004086">
    <property type="match status" value="1"/>
</dbReference>
<dbReference type="PANTHER" id="PTHR16515:SF34">
    <property type="entry name" value="PR DOMAIN ZINC FINGER PROTEIN 15"/>
    <property type="match status" value="1"/>
</dbReference>
<dbReference type="InterPro" id="IPR013087">
    <property type="entry name" value="Znf_C2H2_type"/>
</dbReference>
<feature type="domain" description="C2H2-type" evidence="13">
    <location>
        <begin position="349"/>
        <end position="367"/>
    </location>
</feature>
<dbReference type="GO" id="GO:0003677">
    <property type="term" value="F:DNA binding"/>
    <property type="evidence" value="ECO:0007669"/>
    <property type="project" value="UniProtKB-KW"/>
</dbReference>
<keyword evidence="16" id="KW-1185">Reference proteome</keyword>
<comment type="subcellular location">
    <subcellularLocation>
        <location evidence="1">Nucleus</location>
    </subcellularLocation>
</comment>
<dbReference type="GO" id="GO:0008270">
    <property type="term" value="F:zinc ion binding"/>
    <property type="evidence" value="ECO:0007669"/>
    <property type="project" value="UniProtKB-KW"/>
</dbReference>
<name>A0A8C7TYP1_ONCMY</name>
<feature type="domain" description="C2H2-type" evidence="13">
    <location>
        <begin position="568"/>
        <end position="595"/>
    </location>
</feature>
<dbReference type="PANTHER" id="PTHR16515">
    <property type="entry name" value="PR DOMAIN ZINC FINGER PROTEIN"/>
    <property type="match status" value="1"/>
</dbReference>
<dbReference type="Gene3D" id="3.30.160.60">
    <property type="entry name" value="Classic Zinc Finger"/>
    <property type="match status" value="11"/>
</dbReference>
<feature type="domain" description="C2H2-type" evidence="13">
    <location>
        <begin position="688"/>
        <end position="715"/>
    </location>
</feature>
<evidence type="ECO:0000256" key="6">
    <source>
        <dbReference type="ARBA" id="ARBA00023015"/>
    </source>
</evidence>
<dbReference type="Ensembl" id="ENSOMYT00000093476.2">
    <property type="protein sequence ID" value="ENSOMYP00000085757.2"/>
    <property type="gene ID" value="ENSOMYG00000068439.1"/>
</dbReference>